<dbReference type="PANTHER" id="PTHR37309">
    <property type="entry name" value="SLR0284 PROTEIN"/>
    <property type="match status" value="1"/>
</dbReference>
<organism evidence="2 3">
    <name type="scientific">Rufibacter latericius</name>
    <dbReference type="NCBI Taxonomy" id="2487040"/>
    <lineage>
        <taxon>Bacteria</taxon>
        <taxon>Pseudomonadati</taxon>
        <taxon>Bacteroidota</taxon>
        <taxon>Cytophagia</taxon>
        <taxon>Cytophagales</taxon>
        <taxon>Hymenobacteraceae</taxon>
        <taxon>Rufibacter</taxon>
    </lineage>
</organism>
<feature type="transmembrane region" description="Helical" evidence="1">
    <location>
        <begin position="29"/>
        <end position="50"/>
    </location>
</feature>
<dbReference type="PANTHER" id="PTHR37309:SF1">
    <property type="entry name" value="SLR0284 PROTEIN"/>
    <property type="match status" value="1"/>
</dbReference>
<keyword evidence="1" id="KW-0812">Transmembrane</keyword>
<dbReference type="Proteomes" id="UP000272117">
    <property type="component" value="Unassembled WGS sequence"/>
</dbReference>
<proteinExistence type="predicted"/>
<comment type="caution">
    <text evidence="2">The sequence shown here is derived from an EMBL/GenBank/DDBJ whole genome shotgun (WGS) entry which is preliminary data.</text>
</comment>
<protein>
    <submittedName>
        <fullName evidence="2">Phage holin family protein</fullName>
    </submittedName>
</protein>
<dbReference type="AlphaFoldDB" id="A0A3M9N0M9"/>
<evidence type="ECO:0000256" key="1">
    <source>
        <dbReference type="SAM" id="Phobius"/>
    </source>
</evidence>
<keyword evidence="1" id="KW-0472">Membrane</keyword>
<evidence type="ECO:0000313" key="3">
    <source>
        <dbReference type="Proteomes" id="UP000272117"/>
    </source>
</evidence>
<feature type="transmembrane region" description="Helical" evidence="1">
    <location>
        <begin position="56"/>
        <end position="78"/>
    </location>
</feature>
<keyword evidence="3" id="KW-1185">Reference proteome</keyword>
<keyword evidence="1" id="KW-1133">Transmembrane helix</keyword>
<reference evidence="2 3" key="1">
    <citation type="submission" date="2018-11" db="EMBL/GenBank/DDBJ databases">
        <title>Rufibacter latericius sp. nov., isolated from water in Baiyang Lake.</title>
        <authorList>
            <person name="Yang Y."/>
        </authorList>
    </citation>
    <scope>NUCLEOTIDE SEQUENCE [LARGE SCALE GENOMIC DNA]</scope>
    <source>
        <strain evidence="2 3">R-22-1c-1</strain>
    </source>
</reference>
<evidence type="ECO:0000313" key="2">
    <source>
        <dbReference type="EMBL" id="RNI30693.1"/>
    </source>
</evidence>
<dbReference type="Pfam" id="PF04020">
    <property type="entry name" value="Phage_holin_4_2"/>
    <property type="match status" value="1"/>
</dbReference>
<dbReference type="OrthoDB" id="6402664at2"/>
<name>A0A3M9N0M9_9BACT</name>
<gene>
    <name evidence="2" type="ORF">EFB08_05450</name>
</gene>
<dbReference type="InterPro" id="IPR007165">
    <property type="entry name" value="Phage_holin_4_2"/>
</dbReference>
<accession>A0A3M9N0M9</accession>
<dbReference type="RefSeq" id="WP_123125909.1">
    <property type="nucleotide sequence ID" value="NZ_RJJD01000002.1"/>
</dbReference>
<feature type="transmembrane region" description="Helical" evidence="1">
    <location>
        <begin position="6"/>
        <end position="22"/>
    </location>
</feature>
<dbReference type="EMBL" id="RJJD01000002">
    <property type="protein sequence ID" value="RNI30693.1"/>
    <property type="molecule type" value="Genomic_DNA"/>
</dbReference>
<feature type="transmembrane region" description="Helical" evidence="1">
    <location>
        <begin position="90"/>
        <end position="107"/>
    </location>
</feature>
<sequence>MDFLINLLVSAGVLMLLSYLMPQVHIKSFWTALWVAFLVGILNATIGLLLRFPLNLVTLFFLQFVVRLVVTAIIIKLVDKLLKNFEVRGFWPALVIAIALAVASTLLESNDEEYDSAEYQQSSLVSAAPKPLLS</sequence>